<gene>
    <name evidence="2" type="ORF">MM213_02830</name>
</gene>
<evidence type="ECO:0000313" key="3">
    <source>
        <dbReference type="Proteomes" id="UP001165430"/>
    </source>
</evidence>
<comment type="caution">
    <text evidence="2">The sequence shown here is derived from an EMBL/GenBank/DDBJ whole genome shotgun (WGS) entry which is preliminary data.</text>
</comment>
<feature type="chain" id="PRO_5047253570" description="Secreted protein" evidence="1">
    <location>
        <begin position="24"/>
        <end position="74"/>
    </location>
</feature>
<evidence type="ECO:0000256" key="1">
    <source>
        <dbReference type="SAM" id="SignalP"/>
    </source>
</evidence>
<name>A0ABS9V851_9BACT</name>
<organism evidence="2 3">
    <name type="scientific">Belliella alkalica</name>
    <dbReference type="NCBI Taxonomy" id="1730871"/>
    <lineage>
        <taxon>Bacteria</taxon>
        <taxon>Pseudomonadati</taxon>
        <taxon>Bacteroidota</taxon>
        <taxon>Cytophagia</taxon>
        <taxon>Cytophagales</taxon>
        <taxon>Cyclobacteriaceae</taxon>
        <taxon>Belliella</taxon>
    </lineage>
</organism>
<dbReference type="Proteomes" id="UP001165430">
    <property type="component" value="Unassembled WGS sequence"/>
</dbReference>
<keyword evidence="1" id="KW-0732">Signal</keyword>
<feature type="signal peptide" evidence="1">
    <location>
        <begin position="1"/>
        <end position="23"/>
    </location>
</feature>
<accession>A0ABS9V851</accession>
<keyword evidence="3" id="KW-1185">Reference proteome</keyword>
<dbReference type="RefSeq" id="WP_241409988.1">
    <property type="nucleotide sequence ID" value="NZ_JAKZGO010000002.1"/>
</dbReference>
<dbReference type="EMBL" id="JAKZGO010000002">
    <property type="protein sequence ID" value="MCH7412404.1"/>
    <property type="molecule type" value="Genomic_DNA"/>
</dbReference>
<evidence type="ECO:0000313" key="2">
    <source>
        <dbReference type="EMBL" id="MCH7412404.1"/>
    </source>
</evidence>
<protein>
    <recommendedName>
        <fullName evidence="4">Secreted protein</fullName>
    </recommendedName>
</protein>
<proteinExistence type="predicted"/>
<evidence type="ECO:0008006" key="4">
    <source>
        <dbReference type="Google" id="ProtNLM"/>
    </source>
</evidence>
<reference evidence="2" key="1">
    <citation type="submission" date="2022-03" db="EMBL/GenBank/DDBJ databases">
        <title>De novo assembled genomes of Belliella spp. (Cyclobacteriaceae) strains.</title>
        <authorList>
            <person name="Szabo A."/>
            <person name="Korponai K."/>
            <person name="Felfoldi T."/>
        </authorList>
    </citation>
    <scope>NUCLEOTIDE SEQUENCE</scope>
    <source>
        <strain evidence="2">DSM 111903</strain>
    </source>
</reference>
<sequence length="74" mass="7997">MRKVKITLLALGLGFMSFNPLSAQTIELPDWPDHPEENLCRCKSGGCYGGNLISFRARCGQGDCSSSTSNCPTD</sequence>